<dbReference type="Proteomes" id="UP000658720">
    <property type="component" value="Unassembled WGS sequence"/>
</dbReference>
<proteinExistence type="inferred from homology"/>
<evidence type="ECO:0000259" key="6">
    <source>
        <dbReference type="Pfam" id="PF00425"/>
    </source>
</evidence>
<dbReference type="PANTHER" id="PTHR42839:SF2">
    <property type="entry name" value="ISOCHORISMATE SYNTHASE ENTC"/>
    <property type="match status" value="1"/>
</dbReference>
<comment type="catalytic activity">
    <reaction evidence="1">
        <text>chorismate = isochorismate</text>
        <dbReference type="Rhea" id="RHEA:18985"/>
        <dbReference type="ChEBI" id="CHEBI:29748"/>
        <dbReference type="ChEBI" id="CHEBI:29780"/>
        <dbReference type="EC" id="5.4.4.2"/>
    </reaction>
</comment>
<evidence type="ECO:0000313" key="8">
    <source>
        <dbReference type="Proteomes" id="UP000658720"/>
    </source>
</evidence>
<keyword evidence="4 7" id="KW-0413">Isomerase</keyword>
<evidence type="ECO:0000313" key="7">
    <source>
        <dbReference type="EMBL" id="MBE9254974.1"/>
    </source>
</evidence>
<dbReference type="InterPro" id="IPR004561">
    <property type="entry name" value="IsoChor_synthase"/>
</dbReference>
<evidence type="ECO:0000256" key="2">
    <source>
        <dbReference type="ARBA" id="ARBA00005297"/>
    </source>
</evidence>
<dbReference type="EC" id="5.4.4.2" evidence="3"/>
<sequence length="474" mass="52560">MSVATPLLDRHPCSLDNSSVLHGYLLGQQRGLAPGQRCLWSFTENLGKIDPLAVFGALNVQDQVHFYGENPQRGETILAFGICQSLRISGKYRFRLAQQFAEDCFQRLVPIGNAQGRSQRPYIFCGFSFFDRSSNRNPFANSFLFLPQIQVVKTSQHCLLSWQVSLDSNTDIIDLVDFIGAMLSAIRRVQPARDNHTAPMLARAPRLTAIEVAKLSTAIASSLEEIAQQRLSKVVLATALDLDYGCRFNTAHCLQRLRQQYGDCHLFSWGNGQGDCFVGASPERLLSLHNQQLVTDALAGSAPRAADVQGDRQLGQQLLHNPKELREHQAVLDYLLQRLRALGLSPQASSLKLLKLANIQHLWTQIQAPLPPHIHPLALVEQLHPTPAVAGVPVAIAEDLIRRHETFDRNLYAAPLGWLDSEGNSEFIVGIRSALLSRNRARLYAGAGIVAGSDPLKEVAEIELKLQTLWRSLI</sequence>
<protein>
    <recommendedName>
        <fullName evidence="3">isochorismate synthase</fullName>
        <ecNumber evidence="3">5.4.4.2</ecNumber>
    </recommendedName>
    <alternativeName>
        <fullName evidence="5">Isochorismate mutase</fullName>
    </alternativeName>
</protein>
<gene>
    <name evidence="7" type="ORF">IQ217_14220</name>
</gene>
<name>A0ABR9VUF4_9SYNC</name>
<dbReference type="InterPro" id="IPR005801">
    <property type="entry name" value="ADC_synthase"/>
</dbReference>
<dbReference type="Gene3D" id="3.60.120.10">
    <property type="entry name" value="Anthranilate synthase"/>
    <property type="match status" value="1"/>
</dbReference>
<dbReference type="PANTHER" id="PTHR42839">
    <property type="entry name" value="ISOCHORISMATE SYNTHASE ENTC"/>
    <property type="match status" value="1"/>
</dbReference>
<dbReference type="EMBL" id="JADEVV010000044">
    <property type="protein sequence ID" value="MBE9254974.1"/>
    <property type="molecule type" value="Genomic_DNA"/>
</dbReference>
<dbReference type="InterPro" id="IPR015890">
    <property type="entry name" value="Chorismate_C"/>
</dbReference>
<evidence type="ECO:0000256" key="1">
    <source>
        <dbReference type="ARBA" id="ARBA00000799"/>
    </source>
</evidence>
<keyword evidence="8" id="KW-1185">Reference proteome</keyword>
<dbReference type="GO" id="GO:0008909">
    <property type="term" value="F:isochorismate synthase activity"/>
    <property type="evidence" value="ECO:0007669"/>
    <property type="project" value="UniProtKB-EC"/>
</dbReference>
<comment type="caution">
    <text evidence="7">The sequence shown here is derived from an EMBL/GenBank/DDBJ whole genome shotgun (WGS) entry which is preliminary data.</text>
</comment>
<accession>A0ABR9VUF4</accession>
<dbReference type="Pfam" id="PF00425">
    <property type="entry name" value="Chorismate_bind"/>
    <property type="match status" value="1"/>
</dbReference>
<reference evidence="7 8" key="1">
    <citation type="submission" date="2020-10" db="EMBL/GenBank/DDBJ databases">
        <authorList>
            <person name="Castelo-Branco R."/>
            <person name="Eusebio N."/>
            <person name="Adriana R."/>
            <person name="Vieira A."/>
            <person name="Brugerolle De Fraissinette N."/>
            <person name="Rezende De Castro R."/>
            <person name="Schneider M.P."/>
            <person name="Vasconcelos V."/>
            <person name="Leao P.N."/>
        </authorList>
    </citation>
    <scope>NUCLEOTIDE SEQUENCE [LARGE SCALE GENOMIC DNA]</scope>
    <source>
        <strain evidence="7 8">LEGE 00031</strain>
    </source>
</reference>
<dbReference type="SUPFAM" id="SSF56322">
    <property type="entry name" value="ADC synthase"/>
    <property type="match status" value="1"/>
</dbReference>
<feature type="domain" description="Chorismate-utilising enzyme C-terminal" evidence="6">
    <location>
        <begin position="217"/>
        <end position="465"/>
    </location>
</feature>
<evidence type="ECO:0000256" key="3">
    <source>
        <dbReference type="ARBA" id="ARBA00012824"/>
    </source>
</evidence>
<evidence type="ECO:0000256" key="4">
    <source>
        <dbReference type="ARBA" id="ARBA00023235"/>
    </source>
</evidence>
<organism evidence="7 8">
    <name type="scientific">Synechocystis salina LEGE 00031</name>
    <dbReference type="NCBI Taxonomy" id="1828736"/>
    <lineage>
        <taxon>Bacteria</taxon>
        <taxon>Bacillati</taxon>
        <taxon>Cyanobacteriota</taxon>
        <taxon>Cyanophyceae</taxon>
        <taxon>Synechococcales</taxon>
        <taxon>Merismopediaceae</taxon>
        <taxon>Synechocystis</taxon>
    </lineage>
</organism>
<comment type="similarity">
    <text evidence="2">Belongs to the isochorismate synthase family.</text>
</comment>
<evidence type="ECO:0000256" key="5">
    <source>
        <dbReference type="ARBA" id="ARBA00041564"/>
    </source>
</evidence>
<dbReference type="NCBIfam" id="TIGR00543">
    <property type="entry name" value="isochor_syn"/>
    <property type="match status" value="1"/>
</dbReference>
<dbReference type="RefSeq" id="WP_194020448.1">
    <property type="nucleotide sequence ID" value="NZ_JADEVV010000044.1"/>
</dbReference>